<dbReference type="EMBL" id="BKAG01000007">
    <property type="protein sequence ID" value="GEP42012.1"/>
    <property type="molecule type" value="Genomic_DNA"/>
</dbReference>
<organism evidence="3 4">
    <name type="scientific">Brevifollis gellanilyticus</name>
    <dbReference type="NCBI Taxonomy" id="748831"/>
    <lineage>
        <taxon>Bacteria</taxon>
        <taxon>Pseudomonadati</taxon>
        <taxon>Verrucomicrobiota</taxon>
        <taxon>Verrucomicrobiia</taxon>
        <taxon>Verrucomicrobiales</taxon>
        <taxon>Verrucomicrobiaceae</taxon>
    </lineage>
</organism>
<feature type="chain" id="PRO_5021910893" description="Aldos-2-ulose dehydratase beta-propeller domain-containing protein" evidence="1">
    <location>
        <begin position="22"/>
        <end position="398"/>
    </location>
</feature>
<proteinExistence type="predicted"/>
<comment type="caution">
    <text evidence="3">The sequence shown here is derived from an EMBL/GenBank/DDBJ whole genome shotgun (WGS) entry which is preliminary data.</text>
</comment>
<sequence>MSPLRRLFPVLFSLTALSVQADPAPNFKAQEIDNQVGIGYGLALADVDGDAKTDILLCDKSAIVWYQNPTWKKHVIVEKLTEKDHVCIAARDIDGDGKCEIAAGAQWNPADTVDSGAVFYLVPPADRTQPWKPVQLSHEPTTHRMKWVRNQAGRYDLIVVPLHGRGNKNGEGAGVRVLAYHKPDDVTQPWNTTLVTDAMHMTHNLDIVPAASSTEAESILLCGKEGVMRLDPSEKGWRTHWITQHDAANGLKGAGEVRWGAFSGGQPYVATIEPMHGNQAVIYTPPADGPKDGPWQRHVLDETLIDGHAIACYDYLGLNNRQIVVGWRSHHKIGDKVGVKLFYTTKEDGNGWQQYLLDDNTMACEDAVGTDLDGDRDVDIIAAGRATKNLKIYWNQRQ</sequence>
<dbReference type="Proteomes" id="UP000321577">
    <property type="component" value="Unassembled WGS sequence"/>
</dbReference>
<dbReference type="SUPFAM" id="SSF69318">
    <property type="entry name" value="Integrin alpha N-terminal domain"/>
    <property type="match status" value="1"/>
</dbReference>
<dbReference type="InterPro" id="IPR054583">
    <property type="entry name" value="Beta-prop_AUDH"/>
</dbReference>
<dbReference type="InterPro" id="IPR028994">
    <property type="entry name" value="Integrin_alpha_N"/>
</dbReference>
<protein>
    <recommendedName>
        <fullName evidence="2">Aldos-2-ulose dehydratase beta-propeller domain-containing protein</fullName>
    </recommendedName>
</protein>
<keyword evidence="1" id="KW-0732">Signal</keyword>
<dbReference type="AlphaFoldDB" id="A0A512M5L0"/>
<dbReference type="Gene3D" id="2.130.10.130">
    <property type="entry name" value="Integrin alpha, N-terminal"/>
    <property type="match status" value="1"/>
</dbReference>
<evidence type="ECO:0000313" key="4">
    <source>
        <dbReference type="Proteomes" id="UP000321577"/>
    </source>
</evidence>
<evidence type="ECO:0000313" key="3">
    <source>
        <dbReference type="EMBL" id="GEP42012.1"/>
    </source>
</evidence>
<gene>
    <name evidence="3" type="ORF">BGE01nite_13030</name>
</gene>
<accession>A0A512M5L0</accession>
<dbReference type="Pfam" id="PF22301">
    <property type="entry name" value="AUDH_beta_propeller"/>
    <property type="match status" value="1"/>
</dbReference>
<reference evidence="3 4" key="1">
    <citation type="submission" date="2019-07" db="EMBL/GenBank/DDBJ databases">
        <title>Whole genome shotgun sequence of Brevifollis gellanilyticus NBRC 108608.</title>
        <authorList>
            <person name="Hosoyama A."/>
            <person name="Uohara A."/>
            <person name="Ohji S."/>
            <person name="Ichikawa N."/>
        </authorList>
    </citation>
    <scope>NUCLEOTIDE SEQUENCE [LARGE SCALE GENOMIC DNA]</scope>
    <source>
        <strain evidence="3 4">NBRC 108608</strain>
    </source>
</reference>
<evidence type="ECO:0000259" key="2">
    <source>
        <dbReference type="Pfam" id="PF22301"/>
    </source>
</evidence>
<feature type="domain" description="Aldos-2-ulose dehydratase beta-propeller" evidence="2">
    <location>
        <begin position="116"/>
        <end position="284"/>
    </location>
</feature>
<evidence type="ECO:0000256" key="1">
    <source>
        <dbReference type="SAM" id="SignalP"/>
    </source>
</evidence>
<dbReference type="OrthoDB" id="247570at2"/>
<keyword evidence="4" id="KW-1185">Reference proteome</keyword>
<name>A0A512M5L0_9BACT</name>
<feature type="signal peptide" evidence="1">
    <location>
        <begin position="1"/>
        <end position="21"/>
    </location>
</feature>
<dbReference type="RefSeq" id="WP_146849620.1">
    <property type="nucleotide sequence ID" value="NZ_BKAG01000007.1"/>
</dbReference>